<comment type="caution">
    <text evidence="2">The sequence shown here is derived from an EMBL/GenBank/DDBJ whole genome shotgun (WGS) entry which is preliminary data.</text>
</comment>
<keyword evidence="1" id="KW-0732">Signal</keyword>
<sequence length="141" mass="15821">MLQFPTISTLLEITNEKMLIFLVAVSLQLAAAASENVPTITDLVEALNTSERVWLVIRSYNYAGHEASQHQYYNCVYVEKKSLTKNTYNYTQHFIINGQKETLDFDTTLESGTGDGPVITVGLKSGKMICFSANFVSHFDR</sequence>
<feature type="chain" id="PRO_5043016506" description="Lipocalin" evidence="1">
    <location>
        <begin position="35"/>
        <end position="141"/>
    </location>
</feature>
<evidence type="ECO:0000256" key="1">
    <source>
        <dbReference type="SAM" id="SignalP"/>
    </source>
</evidence>
<feature type="signal peptide" evidence="1">
    <location>
        <begin position="1"/>
        <end position="34"/>
    </location>
</feature>
<name>A0AAQ4D3C1_AMBAM</name>
<evidence type="ECO:0000313" key="2">
    <source>
        <dbReference type="EMBL" id="KAK8756961.1"/>
    </source>
</evidence>
<dbReference type="Proteomes" id="UP001321473">
    <property type="component" value="Unassembled WGS sequence"/>
</dbReference>
<dbReference type="AlphaFoldDB" id="A0AAQ4D3C1"/>
<organism evidence="2 3">
    <name type="scientific">Amblyomma americanum</name>
    <name type="common">Lone star tick</name>
    <dbReference type="NCBI Taxonomy" id="6943"/>
    <lineage>
        <taxon>Eukaryota</taxon>
        <taxon>Metazoa</taxon>
        <taxon>Ecdysozoa</taxon>
        <taxon>Arthropoda</taxon>
        <taxon>Chelicerata</taxon>
        <taxon>Arachnida</taxon>
        <taxon>Acari</taxon>
        <taxon>Parasitiformes</taxon>
        <taxon>Ixodida</taxon>
        <taxon>Ixodoidea</taxon>
        <taxon>Ixodidae</taxon>
        <taxon>Amblyomminae</taxon>
        <taxon>Amblyomma</taxon>
    </lineage>
</organism>
<dbReference type="EMBL" id="JARKHS020035726">
    <property type="protein sequence ID" value="KAK8756961.1"/>
    <property type="molecule type" value="Genomic_DNA"/>
</dbReference>
<keyword evidence="3" id="KW-1185">Reference proteome</keyword>
<proteinExistence type="predicted"/>
<accession>A0AAQ4D3C1</accession>
<protein>
    <recommendedName>
        <fullName evidence="4">Lipocalin</fullName>
    </recommendedName>
</protein>
<reference evidence="2 3" key="1">
    <citation type="journal article" date="2023" name="Arcadia Sci">
        <title>De novo assembly of a long-read Amblyomma americanum tick genome.</title>
        <authorList>
            <person name="Chou S."/>
            <person name="Poskanzer K.E."/>
            <person name="Rollins M."/>
            <person name="Thuy-Boun P.S."/>
        </authorList>
    </citation>
    <scope>NUCLEOTIDE SEQUENCE [LARGE SCALE GENOMIC DNA]</scope>
    <source>
        <strain evidence="2">F_SG_1</strain>
        <tissue evidence="2">Salivary glands</tissue>
    </source>
</reference>
<evidence type="ECO:0000313" key="3">
    <source>
        <dbReference type="Proteomes" id="UP001321473"/>
    </source>
</evidence>
<evidence type="ECO:0008006" key="4">
    <source>
        <dbReference type="Google" id="ProtNLM"/>
    </source>
</evidence>
<gene>
    <name evidence="2" type="ORF">V5799_000337</name>
</gene>